<dbReference type="EMBL" id="NPEX01000084">
    <property type="protein sequence ID" value="RAI43520.1"/>
    <property type="molecule type" value="Genomic_DNA"/>
</dbReference>
<dbReference type="OrthoDB" id="8858565at2"/>
<sequence>MTGKNQYVVPHGSHWGVGGEGNSRLTRVFDTQQEAIERAKRIAQHEGAELRI</sequence>
<evidence type="ECO:0008006" key="4">
    <source>
        <dbReference type="Google" id="ProtNLM"/>
    </source>
</evidence>
<comment type="caution">
    <text evidence="2">The sequence shown here is derived from an EMBL/GenBank/DDBJ whole genome shotgun (WGS) entry which is preliminary data.</text>
</comment>
<keyword evidence="3" id="KW-1185">Reference proteome</keyword>
<feature type="region of interest" description="Disordered" evidence="1">
    <location>
        <begin position="1"/>
        <end position="23"/>
    </location>
</feature>
<dbReference type="Pfam" id="PF09954">
    <property type="entry name" value="DUF2188"/>
    <property type="match status" value="1"/>
</dbReference>
<protein>
    <recommendedName>
        <fullName evidence="4">DUF2188 domain-containing protein</fullName>
    </recommendedName>
</protein>
<dbReference type="Proteomes" id="UP000249130">
    <property type="component" value="Unassembled WGS sequence"/>
</dbReference>
<proteinExistence type="predicted"/>
<dbReference type="AlphaFoldDB" id="A0A327KX85"/>
<reference evidence="2 3" key="1">
    <citation type="submission" date="2017-07" db="EMBL/GenBank/DDBJ databases">
        <title>Draft Genome Sequences of Select Purple Nonsulfur Bacteria.</title>
        <authorList>
            <person name="Lasarre B."/>
            <person name="Mckinlay J.B."/>
        </authorList>
    </citation>
    <scope>NUCLEOTIDE SEQUENCE [LARGE SCALE GENOMIC DNA]</scope>
    <source>
        <strain evidence="2 3">DSM 5909</strain>
    </source>
</reference>
<evidence type="ECO:0000256" key="1">
    <source>
        <dbReference type="SAM" id="MobiDB-lite"/>
    </source>
</evidence>
<dbReference type="InterPro" id="IPR018691">
    <property type="entry name" value="DUF2188"/>
</dbReference>
<name>A0A327KX85_9BRAD</name>
<evidence type="ECO:0000313" key="2">
    <source>
        <dbReference type="EMBL" id="RAI43520.1"/>
    </source>
</evidence>
<accession>A0A327KX85</accession>
<organism evidence="2 3">
    <name type="scientific">Rhodoplanes roseus</name>
    <dbReference type="NCBI Taxonomy" id="29409"/>
    <lineage>
        <taxon>Bacteria</taxon>
        <taxon>Pseudomonadati</taxon>
        <taxon>Pseudomonadota</taxon>
        <taxon>Alphaproteobacteria</taxon>
        <taxon>Hyphomicrobiales</taxon>
        <taxon>Nitrobacteraceae</taxon>
        <taxon>Rhodoplanes</taxon>
    </lineage>
</organism>
<gene>
    <name evidence="2" type="ORF">CH341_13860</name>
</gene>
<evidence type="ECO:0000313" key="3">
    <source>
        <dbReference type="Proteomes" id="UP000249130"/>
    </source>
</evidence>